<dbReference type="InterPro" id="IPR035198">
    <property type="entry name" value="SU10_MCP"/>
</dbReference>
<proteinExistence type="predicted"/>
<name>A0A5Q0M598_VARPD</name>
<evidence type="ECO:0000313" key="1">
    <source>
        <dbReference type="EMBL" id="QFZ84616.1"/>
    </source>
</evidence>
<dbReference type="NCBIfam" id="NF045672">
    <property type="entry name" value="MCP_gp7_epsi_15"/>
    <property type="match status" value="1"/>
</dbReference>
<sequence>MPLLKATAEMLSQNDVVVGIIEEIITVNELFGLLPFVKTEGKAYVYHRENTLPSVSYLDPNDVVPESTGDFTEVVTKLRILAGDVDVDKFLAETMSDTENQLATQIGLKAKALARTFQDSVVNGDNVARPKEFDGLKALTTAAQTITAGANGAAMTLGMLDQLIDAVPNGADFLMMRSGTRRAYTALVRAAGGNTASMIQHKNFDNPVLAHNGTPIIVNDFLPATEAKGTGTNLASVYAVRANELDGFHGLYGGDAAGVRVEAIGTVQNKDATRTRLKWYVGAALKSTKSVARLEAVTNV</sequence>
<dbReference type="Proteomes" id="UP000326780">
    <property type="component" value="Chromosome"/>
</dbReference>
<dbReference type="AlphaFoldDB" id="A0A5Q0M598"/>
<accession>A0A5Q0M598</accession>
<dbReference type="Pfam" id="PF17236">
    <property type="entry name" value="SU10_MCP"/>
    <property type="match status" value="1"/>
</dbReference>
<organism evidence="1 2">
    <name type="scientific">Variovorax paradoxus</name>
    <dbReference type="NCBI Taxonomy" id="34073"/>
    <lineage>
        <taxon>Bacteria</taxon>
        <taxon>Pseudomonadati</taxon>
        <taxon>Pseudomonadota</taxon>
        <taxon>Betaproteobacteria</taxon>
        <taxon>Burkholderiales</taxon>
        <taxon>Comamonadaceae</taxon>
        <taxon>Variovorax</taxon>
    </lineage>
</organism>
<dbReference type="RefSeq" id="WP_153283238.1">
    <property type="nucleotide sequence ID" value="NZ_CP045644.1"/>
</dbReference>
<dbReference type="EMBL" id="CP045644">
    <property type="protein sequence ID" value="QFZ84616.1"/>
    <property type="molecule type" value="Genomic_DNA"/>
</dbReference>
<evidence type="ECO:0000313" key="2">
    <source>
        <dbReference type="Proteomes" id="UP000326780"/>
    </source>
</evidence>
<protein>
    <submittedName>
        <fullName evidence="1">Phage major capsid protein</fullName>
    </submittedName>
</protein>
<dbReference type="SUPFAM" id="SSF56563">
    <property type="entry name" value="Major capsid protein gp5"/>
    <property type="match status" value="1"/>
</dbReference>
<reference evidence="1 2" key="1">
    <citation type="submission" date="2019-10" db="EMBL/GenBank/DDBJ databases">
        <title>Complete genome sequence of Variovorax paradoxus 5C-2.</title>
        <authorList>
            <person name="Gogoleva N.E."/>
            <person name="Balkin A.S."/>
        </authorList>
    </citation>
    <scope>NUCLEOTIDE SEQUENCE [LARGE SCALE GENOMIC DNA]</scope>
    <source>
        <strain evidence="1 2">5C-2</strain>
    </source>
</reference>
<dbReference type="InterPro" id="IPR048813">
    <property type="entry name" value="GP7-like"/>
</dbReference>
<gene>
    <name evidence="1" type="ORF">GFK26_18490</name>
</gene>